<protein>
    <submittedName>
        <fullName evidence="2">Uncharacterized protein</fullName>
    </submittedName>
</protein>
<evidence type="ECO:0000313" key="3">
    <source>
        <dbReference type="Proteomes" id="UP001152607"/>
    </source>
</evidence>
<feature type="region of interest" description="Disordered" evidence="1">
    <location>
        <begin position="100"/>
        <end position="129"/>
    </location>
</feature>
<keyword evidence="3" id="KW-1185">Reference proteome</keyword>
<feature type="compositionally biased region" description="Polar residues" evidence="1">
    <location>
        <begin position="144"/>
        <end position="162"/>
    </location>
</feature>
<reference evidence="2" key="1">
    <citation type="submission" date="2023-01" db="EMBL/GenBank/DDBJ databases">
        <authorList>
            <person name="Van Ghelder C."/>
            <person name="Rancurel C."/>
        </authorList>
    </citation>
    <scope>NUCLEOTIDE SEQUENCE</scope>
    <source>
        <strain evidence="2">CNCM I-4278</strain>
    </source>
</reference>
<organism evidence="2 3">
    <name type="scientific">Periconia digitata</name>
    <dbReference type="NCBI Taxonomy" id="1303443"/>
    <lineage>
        <taxon>Eukaryota</taxon>
        <taxon>Fungi</taxon>
        <taxon>Dikarya</taxon>
        <taxon>Ascomycota</taxon>
        <taxon>Pezizomycotina</taxon>
        <taxon>Dothideomycetes</taxon>
        <taxon>Pleosporomycetidae</taxon>
        <taxon>Pleosporales</taxon>
        <taxon>Massarineae</taxon>
        <taxon>Periconiaceae</taxon>
        <taxon>Periconia</taxon>
    </lineage>
</organism>
<gene>
    <name evidence="2" type="ORF">PDIGIT_LOCUS1725</name>
</gene>
<comment type="caution">
    <text evidence="2">The sequence shown here is derived from an EMBL/GenBank/DDBJ whole genome shotgun (WGS) entry which is preliminary data.</text>
</comment>
<proteinExistence type="predicted"/>
<dbReference type="EMBL" id="CAOQHR010000001">
    <property type="protein sequence ID" value="CAI6271041.1"/>
    <property type="molecule type" value="Genomic_DNA"/>
</dbReference>
<evidence type="ECO:0000313" key="2">
    <source>
        <dbReference type="EMBL" id="CAI6271041.1"/>
    </source>
</evidence>
<feature type="region of interest" description="Disordered" evidence="1">
    <location>
        <begin position="141"/>
        <end position="166"/>
    </location>
</feature>
<evidence type="ECO:0000256" key="1">
    <source>
        <dbReference type="SAM" id="MobiDB-lite"/>
    </source>
</evidence>
<name>A0A9W4U463_9PLEO</name>
<dbReference type="AlphaFoldDB" id="A0A9W4U463"/>
<dbReference type="Proteomes" id="UP001152607">
    <property type="component" value="Unassembled WGS sequence"/>
</dbReference>
<sequence>MLVNVEGCFTPDTSSLSASVARCIFSASAYFPWCASVARCISSASAYFPWRPSACPRLFMTVSVDGCFFPSTSSISASVARYISSASAYFPCVLSGPAATSWPPPRTAPASLQRTRREANTPPTSLCSRDRHTAQSLPAFVESFSPTRPSGRSSSATLASPSEQEDGHRMPLLAFPFPLPACFSGSAVR</sequence>
<accession>A0A9W4U463</accession>